<evidence type="ECO:0000313" key="1">
    <source>
        <dbReference type="EMBL" id="HJE96325.1"/>
    </source>
</evidence>
<gene>
    <name evidence="1" type="ORF">K8V00_01775</name>
</gene>
<name>A0A921K0U9_9LACO</name>
<protein>
    <submittedName>
        <fullName evidence="1">Phage head-tail connector protein</fullName>
    </submittedName>
</protein>
<dbReference type="RefSeq" id="WP_270333103.1">
    <property type="nucleotide sequence ID" value="NZ_JAQDEX010000003.1"/>
</dbReference>
<dbReference type="InterPro" id="IPR021146">
    <property type="entry name" value="Phage_gp6-like_head-tail"/>
</dbReference>
<evidence type="ECO:0000313" key="2">
    <source>
        <dbReference type="Proteomes" id="UP000707535"/>
    </source>
</evidence>
<comment type="caution">
    <text evidence="1">The sequence shown here is derived from an EMBL/GenBank/DDBJ whole genome shotgun (WGS) entry which is preliminary data.</text>
</comment>
<dbReference type="Gene3D" id="1.10.246.150">
    <property type="match status" value="1"/>
</dbReference>
<organism evidence="1 2">
    <name type="scientific">Ligilactobacillus acidipiscis</name>
    <dbReference type="NCBI Taxonomy" id="89059"/>
    <lineage>
        <taxon>Bacteria</taxon>
        <taxon>Bacillati</taxon>
        <taxon>Bacillota</taxon>
        <taxon>Bacilli</taxon>
        <taxon>Lactobacillales</taxon>
        <taxon>Lactobacillaceae</taxon>
        <taxon>Ligilactobacillus</taxon>
    </lineage>
</organism>
<dbReference type="InterPro" id="IPR053746">
    <property type="entry name" value="Viral_HT_Connector_Assembly"/>
</dbReference>
<reference evidence="1" key="1">
    <citation type="journal article" date="2021" name="PeerJ">
        <title>Extensive microbial diversity within the chicken gut microbiome revealed by metagenomics and culture.</title>
        <authorList>
            <person name="Gilroy R."/>
            <person name="Ravi A."/>
            <person name="Getino M."/>
            <person name="Pursley I."/>
            <person name="Horton D.L."/>
            <person name="Alikhan N.F."/>
            <person name="Baker D."/>
            <person name="Gharbi K."/>
            <person name="Hall N."/>
            <person name="Watson M."/>
            <person name="Adriaenssens E.M."/>
            <person name="Foster-Nyarko E."/>
            <person name="Jarju S."/>
            <person name="Secka A."/>
            <person name="Antonio M."/>
            <person name="Oren A."/>
            <person name="Chaudhuri R.R."/>
            <person name="La Ragione R."/>
            <person name="Hildebrand F."/>
            <person name="Pallen M.J."/>
        </authorList>
    </citation>
    <scope>NUCLEOTIDE SEQUENCE</scope>
    <source>
        <strain evidence="1">CHK174-6876</strain>
    </source>
</reference>
<dbReference type="Proteomes" id="UP000707535">
    <property type="component" value="Unassembled WGS sequence"/>
</dbReference>
<dbReference type="EMBL" id="DYXG01000018">
    <property type="protein sequence ID" value="HJE96325.1"/>
    <property type="molecule type" value="Genomic_DNA"/>
</dbReference>
<reference evidence="1" key="2">
    <citation type="submission" date="2021-09" db="EMBL/GenBank/DDBJ databases">
        <authorList>
            <person name="Gilroy R."/>
        </authorList>
    </citation>
    <scope>NUCLEOTIDE SEQUENCE</scope>
    <source>
        <strain evidence="1">CHK174-6876</strain>
    </source>
</reference>
<proteinExistence type="predicted"/>
<dbReference type="Pfam" id="PF05135">
    <property type="entry name" value="Phage_connect_1"/>
    <property type="match status" value="1"/>
</dbReference>
<sequence>MADNKAMIKSILGLVDDEQDSVLDNIITLIQTRLQARLNGVKTVPTELNYIVIEASISRFNRINDEGKTSTSESEVSASYQTDDLAPFAQDIADWLSANDPTETKGKFVMY</sequence>
<dbReference type="AlphaFoldDB" id="A0A921K0U9"/>
<accession>A0A921K0U9</accession>